<keyword evidence="3" id="KW-1185">Reference proteome</keyword>
<protein>
    <submittedName>
        <fullName evidence="2">Flagellar protein</fullName>
    </submittedName>
</protein>
<keyword evidence="2" id="KW-0966">Cell projection</keyword>
<dbReference type="EMBL" id="JADPIE010000007">
    <property type="protein sequence ID" value="MBF8437850.1"/>
    <property type="molecule type" value="Genomic_DNA"/>
</dbReference>
<proteinExistence type="predicted"/>
<keyword evidence="2" id="KW-0969">Cilium</keyword>
<dbReference type="AlphaFoldDB" id="A0A931AW36"/>
<evidence type="ECO:0000256" key="1">
    <source>
        <dbReference type="SAM" id="MobiDB-lite"/>
    </source>
</evidence>
<feature type="compositionally biased region" description="Basic and acidic residues" evidence="1">
    <location>
        <begin position="119"/>
        <end position="135"/>
    </location>
</feature>
<dbReference type="RefSeq" id="WP_270454883.1">
    <property type="nucleotide sequence ID" value="NZ_JADPIE010000007.1"/>
</dbReference>
<dbReference type="Proteomes" id="UP000621436">
    <property type="component" value="Unassembled WGS sequence"/>
</dbReference>
<evidence type="ECO:0000313" key="2">
    <source>
        <dbReference type="EMBL" id="MBF8437850.1"/>
    </source>
</evidence>
<comment type="caution">
    <text evidence="2">The sequence shown here is derived from an EMBL/GenBank/DDBJ whole genome shotgun (WGS) entry which is preliminary data.</text>
</comment>
<reference evidence="2" key="1">
    <citation type="submission" date="2020-11" db="EMBL/GenBank/DDBJ databases">
        <title>Halonatronomonas betainensis gen. nov., sp. nov. a novel haloalkaliphilic representative of the family Halanaerobiacae capable of betaine degradation.</title>
        <authorList>
            <person name="Boltyanskaya Y."/>
            <person name="Kevbrin V."/>
            <person name="Detkova E."/>
            <person name="Grouzdev D.S."/>
            <person name="Koziaeva V."/>
            <person name="Zhilina T."/>
        </authorList>
    </citation>
    <scope>NUCLEOTIDE SEQUENCE</scope>
    <source>
        <strain evidence="2">Z-7014</strain>
    </source>
</reference>
<accession>A0A931AW36</accession>
<evidence type="ECO:0000313" key="3">
    <source>
        <dbReference type="Proteomes" id="UP000621436"/>
    </source>
</evidence>
<feature type="region of interest" description="Disordered" evidence="1">
    <location>
        <begin position="119"/>
        <end position="142"/>
    </location>
</feature>
<keyword evidence="2" id="KW-0282">Flagellum</keyword>
<organism evidence="2 3">
    <name type="scientific">Halonatronomonas betaini</name>
    <dbReference type="NCBI Taxonomy" id="2778430"/>
    <lineage>
        <taxon>Bacteria</taxon>
        <taxon>Bacillati</taxon>
        <taxon>Bacillota</taxon>
        <taxon>Clostridia</taxon>
        <taxon>Halanaerobiales</taxon>
        <taxon>Halarsenatibacteraceae</taxon>
        <taxon>Halonatronomonas</taxon>
    </lineage>
</organism>
<gene>
    <name evidence="2" type="ORF">I0Q91_12200</name>
</gene>
<name>A0A931AW36_9FIRM</name>
<sequence length="142" mass="16487">MELRNCKECGKLFSPVASEDRCHVCRDDEEVQYQKVKDYLWDNPGATIDEVHEETGVDKDTIIQFVKDDRLIADGIDANFFVQCERCGKEIEKGRYCNSCKNELVDGLTKGIAKKKKEIDKKSGKKDQKMYTSDRIRKRKKE</sequence>